<comment type="caution">
    <text evidence="2">The sequence shown here is derived from an EMBL/GenBank/DDBJ whole genome shotgun (WGS) entry which is preliminary data.</text>
</comment>
<dbReference type="Proteomes" id="UP001597546">
    <property type="component" value="Unassembled WGS sequence"/>
</dbReference>
<dbReference type="SUPFAM" id="SSF69572">
    <property type="entry name" value="Activating enzymes of the ubiquitin-like proteins"/>
    <property type="match status" value="1"/>
</dbReference>
<dbReference type="RefSeq" id="WP_379041191.1">
    <property type="nucleotide sequence ID" value="NZ_JBHSKW010000008.1"/>
</dbReference>
<dbReference type="InterPro" id="IPR045886">
    <property type="entry name" value="ThiF/MoeB/HesA"/>
</dbReference>
<dbReference type="Pfam" id="PF00899">
    <property type="entry name" value="ThiF"/>
    <property type="match status" value="1"/>
</dbReference>
<keyword evidence="2" id="KW-0548">Nucleotidyltransferase</keyword>
<proteinExistence type="predicted"/>
<evidence type="ECO:0000259" key="1">
    <source>
        <dbReference type="Pfam" id="PF00899"/>
    </source>
</evidence>
<dbReference type="PANTHER" id="PTHR43267:SF3">
    <property type="entry name" value="THIF PROTEIN"/>
    <property type="match status" value="1"/>
</dbReference>
<name>A0ABW5TMY6_9SPHI</name>
<dbReference type="GO" id="GO:0016779">
    <property type="term" value="F:nucleotidyltransferase activity"/>
    <property type="evidence" value="ECO:0007669"/>
    <property type="project" value="UniProtKB-KW"/>
</dbReference>
<dbReference type="PANTHER" id="PTHR43267">
    <property type="entry name" value="TRNA THREONYLCARBAMOYLADENOSINE DEHYDRATASE"/>
    <property type="match status" value="1"/>
</dbReference>
<protein>
    <submittedName>
        <fullName evidence="2">ThiF family adenylyltransferase</fullName>
    </submittedName>
</protein>
<sequence length="369" mass="42638">MAFFDKTLYHFKQSETIYQPVFFNLQKSIDKQELKKLLEQEKNLCIHDEIYSQLEELIKCKNPSVKLSKEEVKSFIEAHLNGTELDNYGVWVYYPWSNKLVHLLNKDEFIEVRTNRNRNKITREEQAELQSKIIGVVGLSVGQSIALTLAMERTCSELRLADFDTAELSNLNRIRTGVHNLGISKTVLAAREIAEIDPFLKVKIYPEGLTNQNLDDFFLEDGKLDLFIEVCDSLEIKIDSRMKARELKLPVVMDTNDRGMLDIERFDLEPERNIFHGYLDHLMVNNGITVTPANRTEILMSILSFDKLSERMQFSMAQIGKSINTWPQLASSVVLGGAITTDICRRILLNEHKDSGRYYVDLDYIFNNK</sequence>
<organism evidence="2 3">
    <name type="scientific">Pedobacter alpinus</name>
    <dbReference type="NCBI Taxonomy" id="1590643"/>
    <lineage>
        <taxon>Bacteria</taxon>
        <taxon>Pseudomonadati</taxon>
        <taxon>Bacteroidota</taxon>
        <taxon>Sphingobacteriia</taxon>
        <taxon>Sphingobacteriales</taxon>
        <taxon>Sphingobacteriaceae</taxon>
        <taxon>Pedobacter</taxon>
    </lineage>
</organism>
<accession>A0ABW5TMY6</accession>
<dbReference type="InterPro" id="IPR000594">
    <property type="entry name" value="ThiF_NAD_FAD-bd"/>
</dbReference>
<dbReference type="EMBL" id="JBHULV010000003">
    <property type="protein sequence ID" value="MFD2730169.1"/>
    <property type="molecule type" value="Genomic_DNA"/>
</dbReference>
<keyword evidence="2" id="KW-0808">Transferase</keyword>
<gene>
    <name evidence="2" type="ORF">ACFSSE_00470</name>
</gene>
<evidence type="ECO:0000313" key="2">
    <source>
        <dbReference type="EMBL" id="MFD2730169.1"/>
    </source>
</evidence>
<dbReference type="CDD" id="cd01483">
    <property type="entry name" value="E1_enzyme_family"/>
    <property type="match status" value="1"/>
</dbReference>
<dbReference type="Gene3D" id="3.40.50.720">
    <property type="entry name" value="NAD(P)-binding Rossmann-like Domain"/>
    <property type="match status" value="1"/>
</dbReference>
<reference evidence="3" key="1">
    <citation type="journal article" date="2019" name="Int. J. Syst. Evol. Microbiol.">
        <title>The Global Catalogue of Microorganisms (GCM) 10K type strain sequencing project: providing services to taxonomists for standard genome sequencing and annotation.</title>
        <authorList>
            <consortium name="The Broad Institute Genomics Platform"/>
            <consortium name="The Broad Institute Genome Sequencing Center for Infectious Disease"/>
            <person name="Wu L."/>
            <person name="Ma J."/>
        </authorList>
    </citation>
    <scope>NUCLEOTIDE SEQUENCE [LARGE SCALE GENOMIC DNA]</scope>
    <source>
        <strain evidence="3">KCTC 42456</strain>
    </source>
</reference>
<dbReference type="InterPro" id="IPR035985">
    <property type="entry name" value="Ubiquitin-activating_enz"/>
</dbReference>
<feature type="domain" description="THIF-type NAD/FAD binding fold" evidence="1">
    <location>
        <begin position="115"/>
        <end position="252"/>
    </location>
</feature>
<evidence type="ECO:0000313" key="3">
    <source>
        <dbReference type="Proteomes" id="UP001597546"/>
    </source>
</evidence>
<keyword evidence="3" id="KW-1185">Reference proteome</keyword>